<dbReference type="InterPro" id="IPR016024">
    <property type="entry name" value="ARM-type_fold"/>
</dbReference>
<sequence length="1538" mass="172427">MISLTAVHLNERTRLRRLNLDPAPQRSAFAARSSGLKFDVKKATALAKRFKNYSAEASEKTILMQLDTVSFGKFLSEAAHAVVQSLCHGTKMKPADVHSFAVVCSEVHQRYEDFWTLVRKELKENIESVVDTGSLKVAVERIEEYASTTSHSGEGNAPTGTTVVSSGLSAPPSAAAKGGLTPSLSKSPVDELNRLRLVARVFCEWWLVGLFDDAKPLLNLLKLLHKLTERNAATPNSPLAVATVFSITALIIREVGIEILGKGNAALSCLFTENNGDENGPERLRDLLGHCGVLTIDENSEEGSKTAFLLGPAGARLAFNATTKTVGPVENAVAQQAEEVSWARLCETRNPSAEQYCNDEEKRQFFRLAFASTKACLRAYKQRRKEIEEWWRSVNDPADPRGKTARFNLDEARFRLFQEHVERLYVVCENLLGMLGFSPPLPVDLSIVEQKEEVEAVRITVTQKFYPIVGAETLNRFGDDEHRVFYEYVPEIEALLDEVVLSSLTAEKANWELFSRHIVIGGAIATGTGATTSSALCGVGSGGVGAAGGGDGGDSEEDDMDVEAAANTMEEGKGQHDTENVKLKERRRLRLAKLSVPAALFNEYAAVLNLLEELGECTTAAAIDEWCERFVGEALQPLRQSSGNAVGARLFFTNCRMLLTLELRHFLRLRYPEKLPFMARCAAIFDQYFPDVGRYLGGKLEAQWRREYSAPTSTREKGRSCSSLSDEFLQRRVGATGRYLCELMKFGTIPPSRVLSLLNIAVEDLKQPCSVATIHTIIEHGGLFLVRNYPTRRATEKLIQKLKTNMRKEEMKEEWFHMVKEALSFLQPEAPLPVEVPSLPQKEQSLLERYVRFLLHERLCSDGTTFVLDGLLKMPWDDVEKREMLVCALRSVHQMSLDAVPLLVDVLKELALADHIHVVQRILYEVAEDMRRDLEVGAATPEGVNGISRKSMMVSEPYTTHRPLQWRLADCFFLANFYRVRLVSFRFVCHMLLMQLLYFPFVTTHGNDYTRLRCFVTLFRECIPSLPWSANSRTGDLKKRRSRKSRTVERVVTLHQLLRKLLAELYLYRFSLSEPLPLQQQLCLEELLHLLRDNMDRDEEYRESWNKLQEKLKANEKGSQKESEETSNKKTPQLEIKSLPKLVLPETLEEAQAYAKSVAEETLLPANAWYEKVYEAIKCSQNDEPLFRILAVGNERELSLCTSEAVHVEGADGENSTHVSLDLLLEDMEQDDEVSTEHSSDADGNDDSTVRDITGDRCSSVGSISGSSSSVYERGGETLSDSDNVDTSVALSATVSDTTSTVEEEEGEKDEEEEDEEESEEEEEDEEEKEEEEGEEQEEEEEEEEADFRFAAAEALRIRLEEADLDAELRALMSENPREGMGHAASAAIARGTSVERLMEQELVMGIRMHRQYQRQCAQNISSVPGTETPKEDTPQEVRFTLLRRPPPNKSAAGKTGTAGVAASTSPSANTAVTSANVPKNSNFAVLSIPRGTEFAQNAMMSQERHRKQQEELREITRRINRMHEVERSFHASMPKEL</sequence>
<feature type="compositionally biased region" description="Low complexity" evidence="1">
    <location>
        <begin position="1451"/>
        <end position="1466"/>
    </location>
</feature>
<reference evidence="2 3" key="1">
    <citation type="journal article" date="2012" name="BMC Genomics">
        <title>Comparative genomic analysis of human infective Trypanosoma cruzi lineages with the bat-restricted subspecies T. cruzi marinkellei.</title>
        <authorList>
            <person name="Franzen O."/>
            <person name="Talavera-Lopez C."/>
            <person name="Ochaya S."/>
            <person name="Butler C.E."/>
            <person name="Messenger L.A."/>
            <person name="Lewis M.D."/>
            <person name="Llewellyn M.S."/>
            <person name="Marinkelle C.J."/>
            <person name="Tyler K.M."/>
            <person name="Miles M.A."/>
            <person name="Andersson B."/>
        </authorList>
    </citation>
    <scope>NUCLEOTIDE SEQUENCE [LARGE SCALE GENOMIC DNA]</scope>
    <source>
        <strain evidence="2 3">B7</strain>
    </source>
</reference>
<dbReference type="SUPFAM" id="SSF48371">
    <property type="entry name" value="ARM repeat"/>
    <property type="match status" value="2"/>
</dbReference>
<evidence type="ECO:0000313" key="3">
    <source>
        <dbReference type="Proteomes" id="UP000007350"/>
    </source>
</evidence>
<dbReference type="EMBL" id="AHKC01001405">
    <property type="protein sequence ID" value="EKF39284.1"/>
    <property type="molecule type" value="Genomic_DNA"/>
</dbReference>
<dbReference type="Proteomes" id="UP000007350">
    <property type="component" value="Unassembled WGS sequence"/>
</dbReference>
<keyword evidence="3" id="KW-1185">Reference proteome</keyword>
<dbReference type="PANTHER" id="PTHR12839">
    <property type="entry name" value="NONSENSE-MEDIATED MRNA DECAY PROTEIN 2 UP-FRAMESHIFT SUPPRESSOR 2"/>
    <property type="match status" value="1"/>
</dbReference>
<feature type="compositionally biased region" description="Polar residues" evidence="1">
    <location>
        <begin position="1279"/>
        <end position="1301"/>
    </location>
</feature>
<dbReference type="GO" id="GO:0000184">
    <property type="term" value="P:nuclear-transcribed mRNA catabolic process, nonsense-mediated decay"/>
    <property type="evidence" value="ECO:0007669"/>
    <property type="project" value="InterPro"/>
</dbReference>
<dbReference type="OrthoDB" id="27832at2759"/>
<comment type="caution">
    <text evidence="2">The sequence shown here is derived from an EMBL/GenBank/DDBJ whole genome shotgun (WGS) entry which is preliminary data.</text>
</comment>
<dbReference type="InterPro" id="IPR039762">
    <property type="entry name" value="Nmd2/UPF2"/>
</dbReference>
<feature type="region of interest" description="Disordered" evidence="1">
    <location>
        <begin position="147"/>
        <end position="168"/>
    </location>
</feature>
<evidence type="ECO:0000313" key="2">
    <source>
        <dbReference type="EMBL" id="EKF39284.1"/>
    </source>
</evidence>
<protein>
    <recommendedName>
        <fullName evidence="4">MIF4G domain-containing protein</fullName>
    </recommendedName>
</protein>
<feature type="region of interest" description="Disordered" evidence="1">
    <location>
        <begin position="1229"/>
        <end position="1347"/>
    </location>
</feature>
<organism evidence="2 3">
    <name type="scientific">Trypanosoma cruzi marinkellei</name>
    <dbReference type="NCBI Taxonomy" id="85056"/>
    <lineage>
        <taxon>Eukaryota</taxon>
        <taxon>Discoba</taxon>
        <taxon>Euglenozoa</taxon>
        <taxon>Kinetoplastea</taxon>
        <taxon>Metakinetoplastina</taxon>
        <taxon>Trypanosomatida</taxon>
        <taxon>Trypanosomatidae</taxon>
        <taxon>Trypanosoma</taxon>
        <taxon>Schizotrypanum</taxon>
    </lineage>
</organism>
<feature type="region of interest" description="Disordered" evidence="1">
    <location>
        <begin position="1444"/>
        <end position="1466"/>
    </location>
</feature>
<evidence type="ECO:0000256" key="1">
    <source>
        <dbReference type="SAM" id="MobiDB-lite"/>
    </source>
</evidence>
<accession>K2NNA8</accession>
<dbReference type="Gene3D" id="1.25.40.180">
    <property type="match status" value="3"/>
</dbReference>
<dbReference type="GO" id="GO:0035145">
    <property type="term" value="C:exon-exon junction complex"/>
    <property type="evidence" value="ECO:0007669"/>
    <property type="project" value="TreeGrafter"/>
</dbReference>
<feature type="compositionally biased region" description="Acidic residues" evidence="1">
    <location>
        <begin position="1302"/>
        <end position="1346"/>
    </location>
</feature>
<feature type="compositionally biased region" description="Basic and acidic residues" evidence="1">
    <location>
        <begin position="1112"/>
        <end position="1128"/>
    </location>
</feature>
<feature type="compositionally biased region" description="Polar residues" evidence="1">
    <location>
        <begin position="147"/>
        <end position="164"/>
    </location>
</feature>
<feature type="compositionally biased region" description="Low complexity" evidence="1">
    <location>
        <begin position="1259"/>
        <end position="1271"/>
    </location>
</feature>
<feature type="region of interest" description="Disordered" evidence="1">
    <location>
        <begin position="1112"/>
        <end position="1132"/>
    </location>
</feature>
<dbReference type="PANTHER" id="PTHR12839:SF7">
    <property type="entry name" value="REGULATOR OF NONSENSE TRANSCRIPTS 2"/>
    <property type="match status" value="1"/>
</dbReference>
<proteinExistence type="predicted"/>
<gene>
    <name evidence="2" type="ORF">MOQ_000491</name>
</gene>
<dbReference type="GO" id="GO:0005737">
    <property type="term" value="C:cytoplasm"/>
    <property type="evidence" value="ECO:0007669"/>
    <property type="project" value="TreeGrafter"/>
</dbReference>
<name>K2NNA8_TRYCR</name>
<evidence type="ECO:0008006" key="4">
    <source>
        <dbReference type="Google" id="ProtNLM"/>
    </source>
</evidence>